<dbReference type="EMBL" id="JANJYI010000001">
    <property type="protein sequence ID" value="KAK2663920.1"/>
    <property type="molecule type" value="Genomic_DNA"/>
</dbReference>
<evidence type="ECO:0000256" key="5">
    <source>
        <dbReference type="SAM" id="Phobius"/>
    </source>
</evidence>
<dbReference type="CDD" id="cd17354">
    <property type="entry name" value="MFS_Mch1p_like"/>
    <property type="match status" value="1"/>
</dbReference>
<sequence>MERLNSKWIATVASIWIQCSIGGTYTFGIYSSTLKSTQNYDQSTLERVAVFKDIGGCTGVLSGLLYSFVTLNRHRHRCFCGPWVVLLTGAILSFVGYFFMWASVVGLIHRPPVALMCLFMFTAAHSMTFSIPADNVTGVRNFPAHVGTIVGLMEGYLGLSGAIIIRVYDALFKGNQSNYLLFLAVFPTSVSILLMYFVRIHDTNSEDDKKHLNAFSVAALTMVAYLMILIILENIFTLGTWERIVTFIFLLLLLASPLGIAFRALREESKRLMLSQTFSTEGNSIVYINPEPIESMENHDQLPSDDARQVKTTLDENIIQIEENMNLLQAICTGNFWLLFIAMICGLGSGMAMINNISQVGESLGYTSIRINSLVSLLSIWNFLGRLGAGYVSDIFLQRKGCARPLFIAITQAALSIGHIVIASGFPNNLYVGSILVGVCYGSQWSLLSSVASEIFGVGHLGTIVNTFAIASPIGSYIFSVRIVGYLYDKAAAASGEKNSCSGTHCFMLSFLIIALFAFCGSLVALLLFFRTRRFYDKVVVTRLQQSHRT</sequence>
<feature type="transmembrane region" description="Helical" evidence="5">
    <location>
        <begin position="405"/>
        <end position="424"/>
    </location>
</feature>
<feature type="transmembrane region" description="Helical" evidence="5">
    <location>
        <begin position="335"/>
        <end position="354"/>
    </location>
</feature>
<feature type="transmembrane region" description="Helical" evidence="5">
    <location>
        <begin position="508"/>
        <end position="530"/>
    </location>
</feature>
<evidence type="ECO:0000313" key="9">
    <source>
        <dbReference type="Proteomes" id="UP001280121"/>
    </source>
</evidence>
<keyword evidence="4 5" id="KW-0472">Membrane</keyword>
<feature type="transmembrane region" description="Helical" evidence="5">
    <location>
        <begin position="113"/>
        <end position="132"/>
    </location>
</feature>
<proteinExistence type="predicted"/>
<dbReference type="PANTHER" id="PTHR21576">
    <property type="entry name" value="UNCHARACTERIZED NODULIN-LIKE PROTEIN"/>
    <property type="match status" value="1"/>
</dbReference>
<dbReference type="SUPFAM" id="SSF103473">
    <property type="entry name" value="MFS general substrate transporter"/>
    <property type="match status" value="2"/>
</dbReference>
<feature type="transmembrane region" description="Helical" evidence="5">
    <location>
        <begin position="374"/>
        <end position="393"/>
    </location>
</feature>
<feature type="transmembrane region" description="Helical" evidence="5">
    <location>
        <begin position="83"/>
        <end position="107"/>
    </location>
</feature>
<evidence type="ECO:0000313" key="8">
    <source>
        <dbReference type="EMBL" id="KAK2663920.1"/>
    </source>
</evidence>
<comment type="subcellular location">
    <subcellularLocation>
        <location evidence="1">Membrane</location>
        <topology evidence="1">Multi-pass membrane protein</topology>
    </subcellularLocation>
</comment>
<protein>
    <recommendedName>
        <fullName evidence="10">Nodulin-like domain-containing protein</fullName>
    </recommendedName>
</protein>
<name>A0AAD9XR86_9ROSI</name>
<evidence type="ECO:0000256" key="4">
    <source>
        <dbReference type="ARBA" id="ARBA00023136"/>
    </source>
</evidence>
<evidence type="ECO:0000256" key="2">
    <source>
        <dbReference type="ARBA" id="ARBA00022692"/>
    </source>
</evidence>
<accession>A0AAD9XR86</accession>
<evidence type="ECO:0000259" key="7">
    <source>
        <dbReference type="Pfam" id="PF23262"/>
    </source>
</evidence>
<dbReference type="PANTHER" id="PTHR21576:SF22">
    <property type="entry name" value="F25A4.25 PROTEIN"/>
    <property type="match status" value="1"/>
</dbReference>
<keyword evidence="9" id="KW-1185">Reference proteome</keyword>
<dbReference type="Proteomes" id="UP001280121">
    <property type="component" value="Unassembled WGS sequence"/>
</dbReference>
<dbReference type="AlphaFoldDB" id="A0AAD9XR86"/>
<dbReference type="GO" id="GO:0016020">
    <property type="term" value="C:membrane"/>
    <property type="evidence" value="ECO:0007669"/>
    <property type="project" value="UniProtKB-SubCell"/>
</dbReference>
<evidence type="ECO:0000256" key="3">
    <source>
        <dbReference type="ARBA" id="ARBA00022989"/>
    </source>
</evidence>
<feature type="domain" description="Nodulin-like" evidence="6">
    <location>
        <begin position="7"/>
        <end position="261"/>
    </location>
</feature>
<feature type="transmembrane region" description="Helical" evidence="5">
    <location>
        <begin position="244"/>
        <end position="265"/>
    </location>
</feature>
<feature type="domain" description="NFD4 C-terminal" evidence="7">
    <location>
        <begin position="331"/>
        <end position="536"/>
    </location>
</feature>
<feature type="transmembrane region" description="Helical" evidence="5">
    <location>
        <begin position="212"/>
        <end position="232"/>
    </location>
</feature>
<feature type="transmembrane region" description="Helical" evidence="5">
    <location>
        <begin position="12"/>
        <end position="30"/>
    </location>
</feature>
<keyword evidence="2 5" id="KW-0812">Transmembrane</keyword>
<feature type="transmembrane region" description="Helical" evidence="5">
    <location>
        <begin position="464"/>
        <end position="488"/>
    </location>
</feature>
<feature type="transmembrane region" description="Helical" evidence="5">
    <location>
        <begin position="144"/>
        <end position="167"/>
    </location>
</feature>
<dbReference type="Pfam" id="PF06813">
    <property type="entry name" value="Nodulin-like"/>
    <property type="match status" value="1"/>
</dbReference>
<dbReference type="InterPro" id="IPR056555">
    <property type="entry name" value="NFD4_C"/>
</dbReference>
<dbReference type="Pfam" id="PF23262">
    <property type="entry name" value="NFD4_C"/>
    <property type="match status" value="1"/>
</dbReference>
<organism evidence="8 9">
    <name type="scientific">Dipteronia dyeriana</name>
    <dbReference type="NCBI Taxonomy" id="168575"/>
    <lineage>
        <taxon>Eukaryota</taxon>
        <taxon>Viridiplantae</taxon>
        <taxon>Streptophyta</taxon>
        <taxon>Embryophyta</taxon>
        <taxon>Tracheophyta</taxon>
        <taxon>Spermatophyta</taxon>
        <taxon>Magnoliopsida</taxon>
        <taxon>eudicotyledons</taxon>
        <taxon>Gunneridae</taxon>
        <taxon>Pentapetalae</taxon>
        <taxon>rosids</taxon>
        <taxon>malvids</taxon>
        <taxon>Sapindales</taxon>
        <taxon>Sapindaceae</taxon>
        <taxon>Hippocastanoideae</taxon>
        <taxon>Acereae</taxon>
        <taxon>Dipteronia</taxon>
    </lineage>
</organism>
<evidence type="ECO:0000259" key="6">
    <source>
        <dbReference type="Pfam" id="PF06813"/>
    </source>
</evidence>
<dbReference type="InterPro" id="IPR036259">
    <property type="entry name" value="MFS_trans_sf"/>
</dbReference>
<keyword evidence="3 5" id="KW-1133">Transmembrane helix</keyword>
<reference evidence="8" key="1">
    <citation type="journal article" date="2023" name="Plant J.">
        <title>Genome sequences and population genomics provide insights into the demographic history, inbreeding, and mutation load of two 'living fossil' tree species of Dipteronia.</title>
        <authorList>
            <person name="Feng Y."/>
            <person name="Comes H.P."/>
            <person name="Chen J."/>
            <person name="Zhu S."/>
            <person name="Lu R."/>
            <person name="Zhang X."/>
            <person name="Li P."/>
            <person name="Qiu J."/>
            <person name="Olsen K.M."/>
            <person name="Qiu Y."/>
        </authorList>
    </citation>
    <scope>NUCLEOTIDE SEQUENCE</scope>
    <source>
        <strain evidence="8">KIB01</strain>
    </source>
</reference>
<dbReference type="InterPro" id="IPR010658">
    <property type="entry name" value="Nodulin-like"/>
</dbReference>
<comment type="caution">
    <text evidence="8">The sequence shown here is derived from an EMBL/GenBank/DDBJ whole genome shotgun (WGS) entry which is preliminary data.</text>
</comment>
<feature type="transmembrane region" description="Helical" evidence="5">
    <location>
        <begin position="430"/>
        <end position="452"/>
    </location>
</feature>
<evidence type="ECO:0000256" key="1">
    <source>
        <dbReference type="ARBA" id="ARBA00004141"/>
    </source>
</evidence>
<evidence type="ECO:0008006" key="10">
    <source>
        <dbReference type="Google" id="ProtNLM"/>
    </source>
</evidence>
<gene>
    <name evidence="8" type="ORF">Ddye_002494</name>
</gene>
<dbReference type="Gene3D" id="1.20.1250.20">
    <property type="entry name" value="MFS general substrate transporter like domains"/>
    <property type="match status" value="1"/>
</dbReference>
<feature type="transmembrane region" description="Helical" evidence="5">
    <location>
        <begin position="50"/>
        <end position="71"/>
    </location>
</feature>
<feature type="transmembrane region" description="Helical" evidence="5">
    <location>
        <begin position="179"/>
        <end position="200"/>
    </location>
</feature>